<evidence type="ECO:0000256" key="2">
    <source>
        <dbReference type="ARBA" id="ARBA00023134"/>
    </source>
</evidence>
<dbReference type="PRINTS" id="PR00449">
    <property type="entry name" value="RASTRNSFRMNG"/>
</dbReference>
<protein>
    <submittedName>
        <fullName evidence="3">Ras-related protein Rab-6</fullName>
    </submittedName>
</protein>
<keyword evidence="1" id="KW-0547">Nucleotide-binding</keyword>
<dbReference type="PROSITE" id="PS51421">
    <property type="entry name" value="RAS"/>
    <property type="match status" value="1"/>
</dbReference>
<dbReference type="AlphaFoldDB" id="A0A0C2MUI2"/>
<evidence type="ECO:0000313" key="4">
    <source>
        <dbReference type="Proteomes" id="UP000031668"/>
    </source>
</evidence>
<evidence type="ECO:0000313" key="3">
    <source>
        <dbReference type="EMBL" id="KII65332.1"/>
    </source>
</evidence>
<comment type="caution">
    <text evidence="3">The sequence shown here is derived from an EMBL/GenBank/DDBJ whole genome shotgun (WGS) entry which is preliminary data.</text>
</comment>
<sequence length="194" mass="22344">MSKNTGYAALKKYKLVFIGDQSVGKTSLLSRFMYDTFDAQYQATIGIDFLSKTAYHEDRTIRLQLWDTAGQERFRTLIPSYIRDSSVALVVFDITTKSSFENVDSWVREVREHRGQNALIYLVGNKCDLIEKRQVTVEEATKKAEEYNIPYMETSAKSGSNVKNVDIVLNSSCLKPFLNHCWIQIMKESNQNRM</sequence>
<dbReference type="PANTHER" id="PTHR47977">
    <property type="entry name" value="RAS-RELATED PROTEIN RAB"/>
    <property type="match status" value="1"/>
</dbReference>
<dbReference type="Gene3D" id="3.40.50.300">
    <property type="entry name" value="P-loop containing nucleotide triphosphate hydrolases"/>
    <property type="match status" value="1"/>
</dbReference>
<dbReference type="PROSITE" id="PS51420">
    <property type="entry name" value="RHO"/>
    <property type="match status" value="1"/>
</dbReference>
<dbReference type="GO" id="GO:0005525">
    <property type="term" value="F:GTP binding"/>
    <property type="evidence" value="ECO:0007669"/>
    <property type="project" value="UniProtKB-KW"/>
</dbReference>
<dbReference type="NCBIfam" id="TIGR00231">
    <property type="entry name" value="small_GTP"/>
    <property type="match status" value="1"/>
</dbReference>
<dbReference type="InterPro" id="IPR001806">
    <property type="entry name" value="Small_GTPase"/>
</dbReference>
<dbReference type="SMART" id="SM00176">
    <property type="entry name" value="RAN"/>
    <property type="match status" value="1"/>
</dbReference>
<gene>
    <name evidence="3" type="ORF">RF11_02752</name>
</gene>
<dbReference type="PROSITE" id="PS51419">
    <property type="entry name" value="RAB"/>
    <property type="match status" value="1"/>
</dbReference>
<dbReference type="InterPro" id="IPR027417">
    <property type="entry name" value="P-loop_NTPase"/>
</dbReference>
<evidence type="ECO:0000256" key="1">
    <source>
        <dbReference type="ARBA" id="ARBA00022741"/>
    </source>
</evidence>
<dbReference type="OrthoDB" id="63533at2759"/>
<reference evidence="3 4" key="1">
    <citation type="journal article" date="2014" name="Genome Biol. Evol.">
        <title>The genome of the myxosporean Thelohanellus kitauei shows adaptations to nutrient acquisition within its fish host.</title>
        <authorList>
            <person name="Yang Y."/>
            <person name="Xiong J."/>
            <person name="Zhou Z."/>
            <person name="Huo F."/>
            <person name="Miao W."/>
            <person name="Ran C."/>
            <person name="Liu Y."/>
            <person name="Zhang J."/>
            <person name="Feng J."/>
            <person name="Wang M."/>
            <person name="Wang M."/>
            <person name="Wang L."/>
            <person name="Yao B."/>
        </authorList>
    </citation>
    <scope>NUCLEOTIDE SEQUENCE [LARGE SCALE GENOMIC DNA]</scope>
    <source>
        <strain evidence="3">Wuqing</strain>
    </source>
</reference>
<keyword evidence="4" id="KW-1185">Reference proteome</keyword>
<dbReference type="InterPro" id="IPR005225">
    <property type="entry name" value="Small_GTP-bd"/>
</dbReference>
<dbReference type="CDD" id="cd01861">
    <property type="entry name" value="Rab6"/>
    <property type="match status" value="1"/>
</dbReference>
<dbReference type="Pfam" id="PF00071">
    <property type="entry name" value="Ras"/>
    <property type="match status" value="1"/>
</dbReference>
<dbReference type="Proteomes" id="UP000031668">
    <property type="component" value="Unassembled WGS sequence"/>
</dbReference>
<dbReference type="SMART" id="SM00173">
    <property type="entry name" value="RAS"/>
    <property type="match status" value="1"/>
</dbReference>
<dbReference type="SMART" id="SM00175">
    <property type="entry name" value="RAB"/>
    <property type="match status" value="1"/>
</dbReference>
<dbReference type="FunFam" id="3.40.50.300:FF:000823">
    <property type="entry name" value="Small GTPase RAB, putative"/>
    <property type="match status" value="1"/>
</dbReference>
<name>A0A0C2MUI2_THEKT</name>
<organism evidence="3 4">
    <name type="scientific">Thelohanellus kitauei</name>
    <name type="common">Myxosporean</name>
    <dbReference type="NCBI Taxonomy" id="669202"/>
    <lineage>
        <taxon>Eukaryota</taxon>
        <taxon>Metazoa</taxon>
        <taxon>Cnidaria</taxon>
        <taxon>Myxozoa</taxon>
        <taxon>Myxosporea</taxon>
        <taxon>Bivalvulida</taxon>
        <taxon>Platysporina</taxon>
        <taxon>Myxobolidae</taxon>
        <taxon>Thelohanellus</taxon>
    </lineage>
</organism>
<dbReference type="InterPro" id="IPR050227">
    <property type="entry name" value="Rab"/>
</dbReference>
<accession>A0A0C2MUI2</accession>
<dbReference type="SUPFAM" id="SSF52540">
    <property type="entry name" value="P-loop containing nucleoside triphosphate hydrolases"/>
    <property type="match status" value="1"/>
</dbReference>
<proteinExistence type="predicted"/>
<dbReference type="GO" id="GO:0003924">
    <property type="term" value="F:GTPase activity"/>
    <property type="evidence" value="ECO:0007669"/>
    <property type="project" value="InterPro"/>
</dbReference>
<keyword evidence="2" id="KW-0342">GTP-binding</keyword>
<dbReference type="EMBL" id="JWZT01003910">
    <property type="protein sequence ID" value="KII65332.1"/>
    <property type="molecule type" value="Genomic_DNA"/>
</dbReference>
<dbReference type="SMART" id="SM00174">
    <property type="entry name" value="RHO"/>
    <property type="match status" value="1"/>
</dbReference>
<dbReference type="OMA" id="PVSNDGC"/>